<dbReference type="AlphaFoldDB" id="A0AAN9EGI8"/>
<evidence type="ECO:0000313" key="2">
    <source>
        <dbReference type="Proteomes" id="UP001372338"/>
    </source>
</evidence>
<dbReference type="Proteomes" id="UP001372338">
    <property type="component" value="Unassembled WGS sequence"/>
</dbReference>
<organism evidence="1 2">
    <name type="scientific">Crotalaria pallida</name>
    <name type="common">Smooth rattlebox</name>
    <name type="synonym">Crotalaria striata</name>
    <dbReference type="NCBI Taxonomy" id="3830"/>
    <lineage>
        <taxon>Eukaryota</taxon>
        <taxon>Viridiplantae</taxon>
        <taxon>Streptophyta</taxon>
        <taxon>Embryophyta</taxon>
        <taxon>Tracheophyta</taxon>
        <taxon>Spermatophyta</taxon>
        <taxon>Magnoliopsida</taxon>
        <taxon>eudicotyledons</taxon>
        <taxon>Gunneridae</taxon>
        <taxon>Pentapetalae</taxon>
        <taxon>rosids</taxon>
        <taxon>fabids</taxon>
        <taxon>Fabales</taxon>
        <taxon>Fabaceae</taxon>
        <taxon>Papilionoideae</taxon>
        <taxon>50 kb inversion clade</taxon>
        <taxon>genistoids sensu lato</taxon>
        <taxon>core genistoids</taxon>
        <taxon>Crotalarieae</taxon>
        <taxon>Crotalaria</taxon>
    </lineage>
</organism>
<dbReference type="EMBL" id="JAYWIO010000007">
    <property type="protein sequence ID" value="KAK7252388.1"/>
    <property type="molecule type" value="Genomic_DNA"/>
</dbReference>
<name>A0AAN9EGI8_CROPI</name>
<evidence type="ECO:0000313" key="1">
    <source>
        <dbReference type="EMBL" id="KAK7252388.1"/>
    </source>
</evidence>
<protein>
    <submittedName>
        <fullName evidence="1">Uncharacterized protein</fullName>
    </submittedName>
</protein>
<comment type="caution">
    <text evidence="1">The sequence shown here is derived from an EMBL/GenBank/DDBJ whole genome shotgun (WGS) entry which is preliminary data.</text>
</comment>
<keyword evidence="2" id="KW-1185">Reference proteome</keyword>
<reference evidence="1 2" key="1">
    <citation type="submission" date="2024-01" db="EMBL/GenBank/DDBJ databases">
        <title>The genomes of 5 underutilized Papilionoideae crops provide insights into root nodulation and disease resistanc.</title>
        <authorList>
            <person name="Yuan L."/>
        </authorList>
    </citation>
    <scope>NUCLEOTIDE SEQUENCE [LARGE SCALE GENOMIC DNA]</scope>
    <source>
        <strain evidence="1">ZHUSHIDOU_FW_LH</strain>
        <tissue evidence="1">Leaf</tissue>
    </source>
</reference>
<proteinExistence type="predicted"/>
<accession>A0AAN9EGI8</accession>
<sequence>MINKVIIPATASWCANSQPLRTKLEKFGRTRTRYSIGFRVLSAINRAITHTYIIPSSVCLDLTTHLPHLLSFLSLYLTVTPDL</sequence>
<gene>
    <name evidence="1" type="ORF">RIF29_36293</name>
</gene>